<dbReference type="Pfam" id="PF19420">
    <property type="entry name" value="DDAH_eukar"/>
    <property type="match status" value="1"/>
</dbReference>
<reference evidence="4 5" key="1">
    <citation type="submission" date="2020-06" db="EMBL/GenBank/DDBJ databases">
        <title>Description of novel acetic acid bacteria.</title>
        <authorList>
            <person name="Sombolestani A."/>
        </authorList>
    </citation>
    <scope>NUCLEOTIDE SEQUENCE [LARGE SCALE GENOMIC DNA]</scope>
    <source>
        <strain evidence="4 5">LMG 31431</strain>
    </source>
</reference>
<sequence length="289" mass="31541">MDATRWFIDSETGYLEDVLLCPPTYYSWIPSNDIAILSLEDGRGADAGAVQAQFGELVDALRGADVACHFLTPQPGLPYQVYTRDSSQTTPFGTVATNMYRAERKGETAAIEAFYGPGGIWRTATRGHLEGGDIHVISPGLLAVGVTTTRTDRAGAEEFTGWFDAAGWQTRMIRFSDHFLHLDVVFSMVAEKLALVAPDALADADLDWFRAQGIRLLPVSYKEAMRDMACNVLALGDGRVVSPRHSTRVNAMLRAEGLVVLDPELDQFSQGGGSVHCMTMPLRRRSPAA</sequence>
<dbReference type="GO" id="GO:0016990">
    <property type="term" value="F:arginine deiminase activity"/>
    <property type="evidence" value="ECO:0007669"/>
    <property type="project" value="UniProtKB-EC"/>
</dbReference>
<protein>
    <recommendedName>
        <fullName evidence="2">arginine deiminase</fullName>
        <ecNumber evidence="2">3.5.3.6</ecNumber>
    </recommendedName>
</protein>
<organism evidence="4 5">
    <name type="scientific">Nguyenibacter vanlangensis</name>
    <dbReference type="NCBI Taxonomy" id="1216886"/>
    <lineage>
        <taxon>Bacteria</taxon>
        <taxon>Pseudomonadati</taxon>
        <taxon>Pseudomonadota</taxon>
        <taxon>Alphaproteobacteria</taxon>
        <taxon>Acetobacterales</taxon>
        <taxon>Acetobacteraceae</taxon>
        <taxon>Nguyenibacter</taxon>
    </lineage>
</organism>
<accession>A0A7Y7IY26</accession>
<dbReference type="SUPFAM" id="SSF55909">
    <property type="entry name" value="Pentein"/>
    <property type="match status" value="1"/>
</dbReference>
<comment type="caution">
    <text evidence="4">The sequence shown here is derived from an EMBL/GenBank/DDBJ whole genome shotgun (WGS) entry which is preliminary data.</text>
</comment>
<dbReference type="PANTHER" id="PTHR47271">
    <property type="entry name" value="ARGININE DEIMINASE"/>
    <property type="match status" value="1"/>
</dbReference>
<comment type="catalytic activity">
    <reaction evidence="3">
        <text>L-arginine + H2O = L-citrulline + NH4(+)</text>
        <dbReference type="Rhea" id="RHEA:19597"/>
        <dbReference type="ChEBI" id="CHEBI:15377"/>
        <dbReference type="ChEBI" id="CHEBI:28938"/>
        <dbReference type="ChEBI" id="CHEBI:32682"/>
        <dbReference type="ChEBI" id="CHEBI:57743"/>
        <dbReference type="EC" id="3.5.3.6"/>
    </reaction>
</comment>
<dbReference type="Gene3D" id="3.75.10.10">
    <property type="entry name" value="L-arginine/glycine Amidinotransferase, Chain A"/>
    <property type="match status" value="1"/>
</dbReference>
<comment type="pathway">
    <text evidence="1">Amino-acid degradation; L-arginine degradation via ADI pathway; carbamoyl phosphate from L-arginine: step 1/2.</text>
</comment>
<dbReference type="RefSeq" id="WP_176640787.1">
    <property type="nucleotide sequence ID" value="NZ_JABXXP010000355.1"/>
</dbReference>
<dbReference type="AlphaFoldDB" id="A0A7Y7IY26"/>
<dbReference type="GO" id="GO:0019546">
    <property type="term" value="P:L-arginine deiminase pathway"/>
    <property type="evidence" value="ECO:0007669"/>
    <property type="project" value="TreeGrafter"/>
</dbReference>
<dbReference type="EC" id="3.5.3.6" evidence="2"/>
<evidence type="ECO:0000256" key="3">
    <source>
        <dbReference type="ARBA" id="ARBA00049429"/>
    </source>
</evidence>
<evidence type="ECO:0000256" key="1">
    <source>
        <dbReference type="ARBA" id="ARBA00005213"/>
    </source>
</evidence>
<name>A0A7Y7IY26_9PROT</name>
<proteinExistence type="predicted"/>
<dbReference type="Proteomes" id="UP000534870">
    <property type="component" value="Unassembled WGS sequence"/>
</dbReference>
<dbReference type="PANTHER" id="PTHR47271:SF2">
    <property type="entry name" value="ARGININE DEIMINASE"/>
    <property type="match status" value="1"/>
</dbReference>
<dbReference type="EMBL" id="JABXXP010000355">
    <property type="protein sequence ID" value="NVN12163.1"/>
    <property type="molecule type" value="Genomic_DNA"/>
</dbReference>
<evidence type="ECO:0000256" key="2">
    <source>
        <dbReference type="ARBA" id="ARBA00012171"/>
    </source>
</evidence>
<evidence type="ECO:0000313" key="4">
    <source>
        <dbReference type="EMBL" id="NVN12163.1"/>
    </source>
</evidence>
<gene>
    <name evidence="4" type="ORF">HUK84_13710</name>
</gene>
<evidence type="ECO:0000313" key="5">
    <source>
        <dbReference type="Proteomes" id="UP000534870"/>
    </source>
</evidence>